<feature type="transmembrane region" description="Helical" evidence="12">
    <location>
        <begin position="304"/>
        <end position="325"/>
    </location>
</feature>
<dbReference type="Pfam" id="PF00672">
    <property type="entry name" value="HAMP"/>
    <property type="match status" value="1"/>
</dbReference>
<evidence type="ECO:0000256" key="6">
    <source>
        <dbReference type="ARBA" id="ARBA00022741"/>
    </source>
</evidence>
<keyword evidence="9 12" id="KW-1133">Transmembrane helix</keyword>
<dbReference type="InterPro" id="IPR003660">
    <property type="entry name" value="HAMP_dom"/>
</dbReference>
<dbReference type="PANTHER" id="PTHR34220:SF11">
    <property type="entry name" value="SENSOR PROTEIN KINASE HPTS"/>
    <property type="match status" value="1"/>
</dbReference>
<dbReference type="InterPro" id="IPR010559">
    <property type="entry name" value="Sig_transdc_His_kin_internal"/>
</dbReference>
<dbReference type="Gene3D" id="1.10.8.500">
    <property type="entry name" value="HAMP domain in histidine kinase"/>
    <property type="match status" value="1"/>
</dbReference>
<evidence type="ECO:0000256" key="1">
    <source>
        <dbReference type="ARBA" id="ARBA00004651"/>
    </source>
</evidence>
<dbReference type="GO" id="GO:0005886">
    <property type="term" value="C:plasma membrane"/>
    <property type="evidence" value="ECO:0007669"/>
    <property type="project" value="UniProtKB-SubCell"/>
</dbReference>
<keyword evidence="10" id="KW-0902">Two-component regulatory system</keyword>
<gene>
    <name evidence="14" type="ORF">GK047_13265</name>
</gene>
<evidence type="ECO:0000256" key="4">
    <source>
        <dbReference type="ARBA" id="ARBA00022679"/>
    </source>
</evidence>
<evidence type="ECO:0000256" key="5">
    <source>
        <dbReference type="ARBA" id="ARBA00022692"/>
    </source>
</evidence>
<dbReference type="Pfam" id="PF06580">
    <property type="entry name" value="His_kinase"/>
    <property type="match status" value="1"/>
</dbReference>
<sequence length="598" mass="67907">MRFLQSSIRYKLIALMLISTLIPIAASITVTYFYTKESVKAQTVLENSRLITEGKTNLINYLERLNKASLIPYGNKTMETILSEGVTGYEDESYVFTTLQLVFQSANDVYQVYLYINKNQTSFLKTQSFFDRQQTDSPPVNERKLSPYAVWTAPTHLSSHYGVQQLAYSNPELVFTLQRPLFRVPSPEQIGFLAIDIKLDALSKLSSQLYNKDKEDFYIIDKSGSIIFASDDAVIGQIRQDAWIKQVLSKNDVSGNMEWNEIDFSGMIFYSNVALPSLNWTIVKRIPNSQLYEDTRNLTIINTALGIFALTIAIAAVLTVSIRLTHPIKKLIRSMNQIQAGHLEYPIDIDRVDEIGTLALRFRTMMSTINDLILREYRLNLANKTTQLKMLQAQINPHFMNNALQLIGATALESGSPKVYALVSSLGQMMHYSMNTEEAIVPLSREIEYVNYYLLFQQQRFEEKLQIETEIDVSTANIPIPKMIVQPLVENFFKHGFHSTAGIGRLRIVAWIEEETLYIRVEDNGIGVPEAKMTALKRQLTLLKTTQTGQGEKIGLINVMSRLLIYYGDRANMELEGQTSHGLIVTLVIPLNPQEESS</sequence>
<proteinExistence type="predicted"/>
<keyword evidence="3" id="KW-0597">Phosphoprotein</keyword>
<keyword evidence="6" id="KW-0547">Nucleotide-binding</keyword>
<accession>A0A6G3ZZ53</accession>
<dbReference type="Gene3D" id="3.30.565.10">
    <property type="entry name" value="Histidine kinase-like ATPase, C-terminal domain"/>
    <property type="match status" value="1"/>
</dbReference>
<keyword evidence="2" id="KW-1003">Cell membrane</keyword>
<evidence type="ECO:0000259" key="13">
    <source>
        <dbReference type="PROSITE" id="PS50885"/>
    </source>
</evidence>
<dbReference type="PROSITE" id="PS50885">
    <property type="entry name" value="HAMP"/>
    <property type="match status" value="1"/>
</dbReference>
<comment type="subcellular location">
    <subcellularLocation>
        <location evidence="1">Cell membrane</location>
        <topology evidence="1">Multi-pass membrane protein</topology>
    </subcellularLocation>
</comment>
<keyword evidence="8" id="KW-0067">ATP-binding</keyword>
<keyword evidence="4" id="KW-0808">Transferase</keyword>
<dbReference type="RefSeq" id="WP_163947060.1">
    <property type="nucleotide sequence ID" value="NZ_JAAIKC010000004.1"/>
</dbReference>
<evidence type="ECO:0000256" key="9">
    <source>
        <dbReference type="ARBA" id="ARBA00022989"/>
    </source>
</evidence>
<evidence type="ECO:0000256" key="3">
    <source>
        <dbReference type="ARBA" id="ARBA00022553"/>
    </source>
</evidence>
<keyword evidence="7" id="KW-0418">Kinase</keyword>
<dbReference type="AlphaFoldDB" id="A0A6G3ZZ53"/>
<comment type="caution">
    <text evidence="14">The sequence shown here is derived from an EMBL/GenBank/DDBJ whole genome shotgun (WGS) entry which is preliminary data.</text>
</comment>
<feature type="transmembrane region" description="Helical" evidence="12">
    <location>
        <begin position="12"/>
        <end position="34"/>
    </location>
</feature>
<dbReference type="CDD" id="cd06225">
    <property type="entry name" value="HAMP"/>
    <property type="match status" value="1"/>
</dbReference>
<dbReference type="SMART" id="SM00304">
    <property type="entry name" value="HAMP"/>
    <property type="match status" value="1"/>
</dbReference>
<keyword evidence="5 12" id="KW-0812">Transmembrane</keyword>
<dbReference type="GO" id="GO:0000155">
    <property type="term" value="F:phosphorelay sensor kinase activity"/>
    <property type="evidence" value="ECO:0007669"/>
    <property type="project" value="InterPro"/>
</dbReference>
<dbReference type="EMBL" id="JAAIKC010000004">
    <property type="protein sequence ID" value="NEW06974.1"/>
    <property type="molecule type" value="Genomic_DNA"/>
</dbReference>
<dbReference type="Gene3D" id="3.30.450.20">
    <property type="entry name" value="PAS domain"/>
    <property type="match status" value="1"/>
</dbReference>
<organism evidence="14">
    <name type="scientific">Paenibacillus sp. SYP-B3998</name>
    <dbReference type="NCBI Taxonomy" id="2678564"/>
    <lineage>
        <taxon>Bacteria</taxon>
        <taxon>Bacillati</taxon>
        <taxon>Bacillota</taxon>
        <taxon>Bacilli</taxon>
        <taxon>Bacillales</taxon>
        <taxon>Paenibacillaceae</taxon>
        <taxon>Paenibacillus</taxon>
    </lineage>
</organism>
<keyword evidence="11 12" id="KW-0472">Membrane</keyword>
<evidence type="ECO:0000256" key="11">
    <source>
        <dbReference type="ARBA" id="ARBA00023136"/>
    </source>
</evidence>
<dbReference type="InterPro" id="IPR050640">
    <property type="entry name" value="Bact_2-comp_sensor_kinase"/>
</dbReference>
<feature type="domain" description="HAMP" evidence="13">
    <location>
        <begin position="322"/>
        <end position="374"/>
    </location>
</feature>
<evidence type="ECO:0000256" key="8">
    <source>
        <dbReference type="ARBA" id="ARBA00022840"/>
    </source>
</evidence>
<dbReference type="Pfam" id="PF02518">
    <property type="entry name" value="HATPase_c"/>
    <property type="match status" value="1"/>
</dbReference>
<dbReference type="SUPFAM" id="SSF158472">
    <property type="entry name" value="HAMP domain-like"/>
    <property type="match status" value="1"/>
</dbReference>
<name>A0A6G3ZZ53_9BACL</name>
<dbReference type="InterPro" id="IPR003594">
    <property type="entry name" value="HATPase_dom"/>
</dbReference>
<evidence type="ECO:0000256" key="10">
    <source>
        <dbReference type="ARBA" id="ARBA00023012"/>
    </source>
</evidence>
<evidence type="ECO:0000256" key="12">
    <source>
        <dbReference type="SAM" id="Phobius"/>
    </source>
</evidence>
<dbReference type="PANTHER" id="PTHR34220">
    <property type="entry name" value="SENSOR HISTIDINE KINASE YPDA"/>
    <property type="match status" value="1"/>
</dbReference>
<dbReference type="GO" id="GO:0005524">
    <property type="term" value="F:ATP binding"/>
    <property type="evidence" value="ECO:0007669"/>
    <property type="project" value="UniProtKB-KW"/>
</dbReference>
<dbReference type="InterPro" id="IPR036890">
    <property type="entry name" value="HATPase_C_sf"/>
</dbReference>
<evidence type="ECO:0000256" key="2">
    <source>
        <dbReference type="ARBA" id="ARBA00022475"/>
    </source>
</evidence>
<evidence type="ECO:0000313" key="14">
    <source>
        <dbReference type="EMBL" id="NEW06974.1"/>
    </source>
</evidence>
<dbReference type="SUPFAM" id="SSF55874">
    <property type="entry name" value="ATPase domain of HSP90 chaperone/DNA topoisomerase II/histidine kinase"/>
    <property type="match status" value="1"/>
</dbReference>
<reference evidence="14" key="1">
    <citation type="submission" date="2020-02" db="EMBL/GenBank/DDBJ databases">
        <authorList>
            <person name="Shen X.-R."/>
            <person name="Zhang Y.-X."/>
        </authorList>
    </citation>
    <scope>NUCLEOTIDE SEQUENCE</scope>
    <source>
        <strain evidence="14">SYP-B3998</strain>
    </source>
</reference>
<evidence type="ECO:0000256" key="7">
    <source>
        <dbReference type="ARBA" id="ARBA00022777"/>
    </source>
</evidence>
<protein>
    <submittedName>
        <fullName evidence="14">HAMP domain-containing protein</fullName>
    </submittedName>
</protein>